<evidence type="ECO:0000313" key="13">
    <source>
        <dbReference type="EMBL" id="TFE45167.1"/>
    </source>
</evidence>
<dbReference type="GO" id="GO:0005737">
    <property type="term" value="C:cytoplasm"/>
    <property type="evidence" value="ECO:0007669"/>
    <property type="project" value="TreeGrafter"/>
</dbReference>
<dbReference type="PROSITE" id="PS50880">
    <property type="entry name" value="TOPRIM"/>
    <property type="match status" value="1"/>
</dbReference>
<dbReference type="Pfam" id="PF01807">
    <property type="entry name" value="Zn_ribbon_DnaG"/>
    <property type="match status" value="1"/>
</dbReference>
<dbReference type="InterPro" id="IPR034151">
    <property type="entry name" value="TOPRIM_DnaG_bac"/>
</dbReference>
<dbReference type="Pfam" id="PF08275">
    <property type="entry name" value="DNAG_N"/>
    <property type="match status" value="1"/>
</dbReference>
<comment type="caution">
    <text evidence="13">The sequence shown here is derived from an EMBL/GenBank/DDBJ whole genome shotgun (WGS) entry which is preliminary data.</text>
</comment>
<dbReference type="InterPro" id="IPR050219">
    <property type="entry name" value="DnaG_primase"/>
</dbReference>
<dbReference type="PANTHER" id="PTHR30313">
    <property type="entry name" value="DNA PRIMASE"/>
    <property type="match status" value="1"/>
</dbReference>
<evidence type="ECO:0000256" key="2">
    <source>
        <dbReference type="ARBA" id="ARBA00022515"/>
    </source>
</evidence>
<keyword evidence="2" id="KW-0639">Primosome</keyword>
<evidence type="ECO:0000259" key="11">
    <source>
        <dbReference type="PROSITE" id="PS50880"/>
    </source>
</evidence>
<evidence type="ECO:0000256" key="10">
    <source>
        <dbReference type="SAM" id="MobiDB-lite"/>
    </source>
</evidence>
<dbReference type="GO" id="GO:0008270">
    <property type="term" value="F:zinc ion binding"/>
    <property type="evidence" value="ECO:0007669"/>
    <property type="project" value="UniProtKB-KW"/>
</dbReference>
<evidence type="ECO:0000313" key="14">
    <source>
        <dbReference type="Proteomes" id="UP000297385"/>
    </source>
</evidence>
<proteinExistence type="predicted"/>
<dbReference type="Gene3D" id="3.90.980.10">
    <property type="entry name" value="DNA primase, catalytic core, N-terminal domain"/>
    <property type="match status" value="1"/>
</dbReference>
<protein>
    <submittedName>
        <fullName evidence="13">Toprim domain-containing protein</fullName>
    </submittedName>
</protein>
<dbReference type="InterPro" id="IPR006171">
    <property type="entry name" value="TOPRIM_dom"/>
</dbReference>
<evidence type="ECO:0000256" key="8">
    <source>
        <dbReference type="ARBA" id="ARBA00022833"/>
    </source>
</evidence>
<evidence type="ECO:0000256" key="3">
    <source>
        <dbReference type="ARBA" id="ARBA00022679"/>
    </source>
</evidence>
<reference evidence="13 14" key="1">
    <citation type="submission" date="2019-03" db="EMBL/GenBank/DDBJ databases">
        <title>Complete Genome Sequence of Paraburkholderia dipogonis ICMP 19430T, a Nitrogen-fixing Symbiont of the South African Invasive Legume Dipogon lignosus in New Zealand.</title>
        <authorList>
            <person name="De Meyer S.E."/>
        </authorList>
    </citation>
    <scope>NUCLEOTIDE SEQUENCE [LARGE SCALE GENOMIC DNA]</scope>
    <source>
        <strain evidence="13 14">ICMP 19430</strain>
    </source>
</reference>
<dbReference type="RefSeq" id="WP_134456920.1">
    <property type="nucleotide sequence ID" value="NZ_JBHMFL010000123.1"/>
</dbReference>
<dbReference type="SUPFAM" id="SSF56731">
    <property type="entry name" value="DNA primase core"/>
    <property type="match status" value="1"/>
</dbReference>
<dbReference type="GO" id="GO:1990077">
    <property type="term" value="C:primosome complex"/>
    <property type="evidence" value="ECO:0007669"/>
    <property type="project" value="UniProtKB-KW"/>
</dbReference>
<dbReference type="GO" id="GO:0003677">
    <property type="term" value="F:DNA binding"/>
    <property type="evidence" value="ECO:0007669"/>
    <property type="project" value="InterPro"/>
</dbReference>
<dbReference type="GO" id="GO:0006269">
    <property type="term" value="P:DNA replication, synthesis of primer"/>
    <property type="evidence" value="ECO:0007669"/>
    <property type="project" value="UniProtKB-KW"/>
</dbReference>
<evidence type="ECO:0000256" key="7">
    <source>
        <dbReference type="ARBA" id="ARBA00022771"/>
    </source>
</evidence>
<evidence type="ECO:0000256" key="4">
    <source>
        <dbReference type="ARBA" id="ARBA00022695"/>
    </source>
</evidence>
<dbReference type="EMBL" id="SNVI01000001">
    <property type="protein sequence ID" value="TFE45167.1"/>
    <property type="molecule type" value="Genomic_DNA"/>
</dbReference>
<dbReference type="EMBL" id="SNVI01000001">
    <property type="protein sequence ID" value="TFE45161.1"/>
    <property type="molecule type" value="Genomic_DNA"/>
</dbReference>
<name>A0A4Y8N5X5_9BURK</name>
<dbReference type="GeneID" id="97306227"/>
<keyword evidence="6" id="KW-0479">Metal-binding</keyword>
<dbReference type="SMART" id="SM00400">
    <property type="entry name" value="ZnF_CHCC"/>
    <property type="match status" value="1"/>
</dbReference>
<keyword evidence="8" id="KW-0862">Zinc</keyword>
<dbReference type="CDD" id="cd03364">
    <property type="entry name" value="TOPRIM_DnaG_primases"/>
    <property type="match status" value="1"/>
</dbReference>
<dbReference type="InterPro" id="IPR037068">
    <property type="entry name" value="DNA_primase_core_N_sf"/>
</dbReference>
<keyword evidence="1" id="KW-0240">DNA-directed RNA polymerase</keyword>
<keyword evidence="3" id="KW-0808">Transferase</keyword>
<dbReference type="PANTHER" id="PTHR30313:SF2">
    <property type="entry name" value="DNA PRIMASE"/>
    <property type="match status" value="1"/>
</dbReference>
<feature type="domain" description="Toprim" evidence="11">
    <location>
        <begin position="262"/>
        <end position="347"/>
    </location>
</feature>
<gene>
    <name evidence="12" type="ORF">E2553_09140</name>
    <name evidence="13" type="ORF">E2553_09170</name>
</gene>
<dbReference type="GO" id="GO:0003899">
    <property type="term" value="F:DNA-directed RNA polymerase activity"/>
    <property type="evidence" value="ECO:0007669"/>
    <property type="project" value="InterPro"/>
</dbReference>
<dbReference type="SUPFAM" id="SSF57783">
    <property type="entry name" value="Zinc beta-ribbon"/>
    <property type="match status" value="1"/>
</dbReference>
<accession>A0A4Y8N5X5</accession>
<dbReference type="Gene3D" id="3.40.1360.10">
    <property type="match status" value="1"/>
</dbReference>
<keyword evidence="5" id="KW-0235">DNA replication</keyword>
<dbReference type="Proteomes" id="UP000297385">
    <property type="component" value="Unassembled WGS sequence"/>
</dbReference>
<evidence type="ECO:0000256" key="5">
    <source>
        <dbReference type="ARBA" id="ARBA00022705"/>
    </source>
</evidence>
<keyword evidence="9" id="KW-0804">Transcription</keyword>
<evidence type="ECO:0000313" key="12">
    <source>
        <dbReference type="EMBL" id="TFE45161.1"/>
    </source>
</evidence>
<dbReference type="AlphaFoldDB" id="A0A4Y8N5X5"/>
<evidence type="ECO:0000256" key="6">
    <source>
        <dbReference type="ARBA" id="ARBA00022723"/>
    </source>
</evidence>
<dbReference type="InterPro" id="IPR036977">
    <property type="entry name" value="DNA_primase_Znf_CHC2"/>
</dbReference>
<keyword evidence="7" id="KW-0863">Zinc-finger</keyword>
<evidence type="ECO:0000256" key="1">
    <source>
        <dbReference type="ARBA" id="ARBA00022478"/>
    </source>
</evidence>
<dbReference type="Pfam" id="PF13155">
    <property type="entry name" value="Toprim_2"/>
    <property type="match status" value="1"/>
</dbReference>
<dbReference type="GO" id="GO:0000428">
    <property type="term" value="C:DNA-directed RNA polymerase complex"/>
    <property type="evidence" value="ECO:0007669"/>
    <property type="project" value="UniProtKB-KW"/>
</dbReference>
<organism evidence="13 14">
    <name type="scientific">Paraburkholderia dipogonis</name>
    <dbReference type="NCBI Taxonomy" id="1211383"/>
    <lineage>
        <taxon>Bacteria</taxon>
        <taxon>Pseudomonadati</taxon>
        <taxon>Pseudomonadota</taxon>
        <taxon>Betaproteobacteria</taxon>
        <taxon>Burkholderiales</taxon>
        <taxon>Burkholderiaceae</taxon>
        <taxon>Paraburkholderia</taxon>
    </lineage>
</organism>
<dbReference type="Gene3D" id="3.90.580.10">
    <property type="entry name" value="Zinc finger, CHC2-type domain"/>
    <property type="match status" value="1"/>
</dbReference>
<dbReference type="InterPro" id="IPR002694">
    <property type="entry name" value="Znf_CHC2"/>
</dbReference>
<sequence length="1019" mass="110557">MARIPESELERMKAEVSVEQLVRAHGIELGKSGKDWRGRCPFHDDSTPSLVVTPSKNLWHCFGCGLGGGPVDWAMKANGISFRHAVELLREGIPSLTATPRRKSPWGKAGTAHSTVRALPSPVSVGADDVALLEQVVDYYHQTLKNSPEAMAYLEKRGIAGAVDHFRLGYANRTLGLRLPEKNRHAGAAMRARLQSVGVLRESGHEHLNGCVVFPWFDGSGHVAGLYGRKILDNLRPGTAYHLYLPGAHRGVFNAQGLRGQKEVILCESIIDALTFWCAGYTNVTASFGAEGLTADHLALFEAERIERIVFAYDNDQAGREAMDRQAGRLMVKGVGCYRIRFPHELDANAYALKVTPAAKSLGVLMRRAEWLGNGVAPPREVAMPLRSGSAPEGRDDAALTAAPEAARSLAAKAVHPTVAAVTPLPAAAEAVVPSLDVACEVSGAEIVFAFGAVRYRVRGFDAKATATAGALKVNVLASAGELFHVDTFDLYYAKARASYIARAAAELRVKEEAVKADLGRMLLKLEMLQSAVEVPVSSAEAMTADEKRAALDLLRTPELLARIVSDFAACGVVGEETNKLVGYLAAVSRKLDAPLAVVIQSSSAAGKSSLMDAVLAFVPEEERIKYSAMTGQSLFYMGETNLKHKVLAICEEEGASRAAYALKLLQSDGELTIASTGKDANTGNLVTQEYRVEGPVSIMLTTTAIEIDEELLNRCLILTVDEGREQTEAIHRLQRHRRTLDGLKLKAQKERILAVHRNAQRLLKPLAVVNPFADQLTFLSDRTRTRRDHEKYLTLIDTIALLHQHQRDVKTVHSPEGTSFGAHAGAELAYIEVTLADIEQANRIVHEVLGRSLDELPPVTRRVLAQIAAAVNAKPLPRESVRFSRREVREWTGLGDTPLRKHLERLVDLEYLLTHRGQRGQSFEYELIHDGDGSNAMHLSGLLDTDTIRGSLPHEGGFAPGSLPQCSVKTPPTPPAQHSAEADSARLSGQASIHGPKTHLSGNRNPVVVGASLQERAS</sequence>
<feature type="region of interest" description="Disordered" evidence="10">
    <location>
        <begin position="949"/>
        <end position="1019"/>
    </location>
</feature>
<keyword evidence="4" id="KW-0548">Nucleotidyltransferase</keyword>
<dbReference type="InterPro" id="IPR013264">
    <property type="entry name" value="DNAG_N"/>
</dbReference>
<evidence type="ECO:0000256" key="9">
    <source>
        <dbReference type="ARBA" id="ARBA00023163"/>
    </source>
</evidence>